<keyword evidence="3" id="KW-1185">Reference proteome</keyword>
<sequence length="204" mass="21698">MMQLIDEDEINEFDDLVADFTSKMDKIMKGDPIPELDALPADRPLAATVGHGPCVDPTSMTKVAETAVAERQVSPAATRPEALQEPVKSLRGGLVGTTLPPNGPTHGSTPSPASKACRKPATRPFDYSRFDKIKPDVVDTEAAPKVKSAAAPLHSATPTAPDPLKIKIERVVKTMTDHSDRGTAAATRGDWSTARDCYLAAVVT</sequence>
<evidence type="ECO:0000256" key="1">
    <source>
        <dbReference type="SAM" id="MobiDB-lite"/>
    </source>
</evidence>
<dbReference type="AlphaFoldDB" id="A0A0L0SMC1"/>
<proteinExistence type="predicted"/>
<protein>
    <submittedName>
        <fullName evidence="2">Uncharacterized protein</fullName>
    </submittedName>
</protein>
<name>A0A0L0SMC1_ALLM3</name>
<dbReference type="Proteomes" id="UP000054350">
    <property type="component" value="Unassembled WGS sequence"/>
</dbReference>
<reference evidence="2 3" key="1">
    <citation type="submission" date="2009-11" db="EMBL/GenBank/DDBJ databases">
        <title>Annotation of Allomyces macrogynus ATCC 38327.</title>
        <authorList>
            <consortium name="The Broad Institute Genome Sequencing Platform"/>
            <person name="Russ C."/>
            <person name="Cuomo C."/>
            <person name="Burger G."/>
            <person name="Gray M.W."/>
            <person name="Holland P.W.H."/>
            <person name="King N."/>
            <person name="Lang F.B.F."/>
            <person name="Roger A.J."/>
            <person name="Ruiz-Trillo I."/>
            <person name="Young S.K."/>
            <person name="Zeng Q."/>
            <person name="Gargeya S."/>
            <person name="Fitzgerald M."/>
            <person name="Haas B."/>
            <person name="Abouelleil A."/>
            <person name="Alvarado L."/>
            <person name="Arachchi H.M."/>
            <person name="Berlin A."/>
            <person name="Chapman S.B."/>
            <person name="Gearin G."/>
            <person name="Goldberg J."/>
            <person name="Griggs A."/>
            <person name="Gujja S."/>
            <person name="Hansen M."/>
            <person name="Heiman D."/>
            <person name="Howarth C."/>
            <person name="Larimer J."/>
            <person name="Lui A."/>
            <person name="MacDonald P.J.P."/>
            <person name="McCowen C."/>
            <person name="Montmayeur A."/>
            <person name="Murphy C."/>
            <person name="Neiman D."/>
            <person name="Pearson M."/>
            <person name="Priest M."/>
            <person name="Roberts A."/>
            <person name="Saif S."/>
            <person name="Shea T."/>
            <person name="Sisk P."/>
            <person name="Stolte C."/>
            <person name="Sykes S."/>
            <person name="Wortman J."/>
            <person name="Nusbaum C."/>
            <person name="Birren B."/>
        </authorList>
    </citation>
    <scope>NUCLEOTIDE SEQUENCE [LARGE SCALE GENOMIC DNA]</scope>
    <source>
        <strain evidence="2 3">ATCC 38327</strain>
    </source>
</reference>
<feature type="region of interest" description="Disordered" evidence="1">
    <location>
        <begin position="92"/>
        <end position="120"/>
    </location>
</feature>
<dbReference type="VEuPathDB" id="FungiDB:AMAG_08637"/>
<accession>A0A0L0SMC1</accession>
<organism evidence="2 3">
    <name type="scientific">Allomyces macrogynus (strain ATCC 38327)</name>
    <name type="common">Allomyces javanicus var. macrogynus</name>
    <dbReference type="NCBI Taxonomy" id="578462"/>
    <lineage>
        <taxon>Eukaryota</taxon>
        <taxon>Fungi</taxon>
        <taxon>Fungi incertae sedis</taxon>
        <taxon>Blastocladiomycota</taxon>
        <taxon>Blastocladiomycetes</taxon>
        <taxon>Blastocladiales</taxon>
        <taxon>Blastocladiaceae</taxon>
        <taxon>Allomyces</taxon>
    </lineage>
</organism>
<reference evidence="3" key="2">
    <citation type="submission" date="2009-11" db="EMBL/GenBank/DDBJ databases">
        <title>The Genome Sequence of Allomyces macrogynus strain ATCC 38327.</title>
        <authorList>
            <consortium name="The Broad Institute Genome Sequencing Platform"/>
            <person name="Russ C."/>
            <person name="Cuomo C."/>
            <person name="Shea T."/>
            <person name="Young S.K."/>
            <person name="Zeng Q."/>
            <person name="Koehrsen M."/>
            <person name="Haas B."/>
            <person name="Borodovsky M."/>
            <person name="Guigo R."/>
            <person name="Alvarado L."/>
            <person name="Berlin A."/>
            <person name="Borenstein D."/>
            <person name="Chen Z."/>
            <person name="Engels R."/>
            <person name="Freedman E."/>
            <person name="Gellesch M."/>
            <person name="Goldberg J."/>
            <person name="Griggs A."/>
            <person name="Gujja S."/>
            <person name="Heiman D."/>
            <person name="Hepburn T."/>
            <person name="Howarth C."/>
            <person name="Jen D."/>
            <person name="Larson L."/>
            <person name="Lewis B."/>
            <person name="Mehta T."/>
            <person name="Park D."/>
            <person name="Pearson M."/>
            <person name="Roberts A."/>
            <person name="Saif S."/>
            <person name="Shenoy N."/>
            <person name="Sisk P."/>
            <person name="Stolte C."/>
            <person name="Sykes S."/>
            <person name="Walk T."/>
            <person name="White J."/>
            <person name="Yandava C."/>
            <person name="Burger G."/>
            <person name="Gray M.W."/>
            <person name="Holland P.W.H."/>
            <person name="King N."/>
            <person name="Lang F.B.F."/>
            <person name="Roger A.J."/>
            <person name="Ruiz-Trillo I."/>
            <person name="Lander E."/>
            <person name="Nusbaum C."/>
        </authorList>
    </citation>
    <scope>NUCLEOTIDE SEQUENCE [LARGE SCALE GENOMIC DNA]</scope>
    <source>
        <strain evidence="3">ATCC 38327</strain>
    </source>
</reference>
<evidence type="ECO:0000313" key="3">
    <source>
        <dbReference type="Proteomes" id="UP000054350"/>
    </source>
</evidence>
<evidence type="ECO:0000313" key="2">
    <source>
        <dbReference type="EMBL" id="KNE63515.1"/>
    </source>
</evidence>
<dbReference type="EMBL" id="GG745342">
    <property type="protein sequence ID" value="KNE63515.1"/>
    <property type="molecule type" value="Genomic_DNA"/>
</dbReference>
<gene>
    <name evidence="2" type="ORF">AMAG_08637</name>
</gene>